<evidence type="ECO:0000256" key="4">
    <source>
        <dbReference type="SAM" id="Phobius"/>
    </source>
</evidence>
<dbReference type="PROSITE" id="PS51450">
    <property type="entry name" value="LRR"/>
    <property type="match status" value="1"/>
</dbReference>
<evidence type="ECO:0000256" key="2">
    <source>
        <dbReference type="ARBA" id="ARBA00022737"/>
    </source>
</evidence>
<dbReference type="InterPro" id="IPR032675">
    <property type="entry name" value="LRR_dom_sf"/>
</dbReference>
<keyword evidence="4" id="KW-1133">Transmembrane helix</keyword>
<dbReference type="InterPro" id="IPR011009">
    <property type="entry name" value="Kinase-like_dom_sf"/>
</dbReference>
<gene>
    <name evidence="7" type="ORF">PR001_g4942</name>
    <name evidence="6" type="ORF">PR002_g5585</name>
</gene>
<dbReference type="EMBL" id="QXFU01000239">
    <property type="protein sequence ID" value="KAE9039277.1"/>
    <property type="molecule type" value="Genomic_DNA"/>
</dbReference>
<feature type="domain" description="Protein kinase" evidence="5">
    <location>
        <begin position="401"/>
        <end position="713"/>
    </location>
</feature>
<dbReference type="InterPro" id="IPR000719">
    <property type="entry name" value="Prot_kinase_dom"/>
</dbReference>
<evidence type="ECO:0000313" key="9">
    <source>
        <dbReference type="Proteomes" id="UP000435112"/>
    </source>
</evidence>
<dbReference type="Proteomes" id="UP000435112">
    <property type="component" value="Unassembled WGS sequence"/>
</dbReference>
<dbReference type="InterPro" id="IPR051681">
    <property type="entry name" value="Ser/Thr_Kinases-Pseudokinases"/>
</dbReference>
<dbReference type="InterPro" id="IPR001611">
    <property type="entry name" value="Leu-rich_rpt"/>
</dbReference>
<dbReference type="Gene3D" id="3.80.10.10">
    <property type="entry name" value="Ribonuclease Inhibitor"/>
    <property type="match status" value="2"/>
</dbReference>
<dbReference type="PANTHER" id="PTHR44329">
    <property type="entry name" value="SERINE/THREONINE-PROTEIN KINASE TNNI3K-RELATED"/>
    <property type="match status" value="1"/>
</dbReference>
<keyword evidence="4" id="KW-0472">Membrane</keyword>
<feature type="region of interest" description="Disordered" evidence="3">
    <location>
        <begin position="32"/>
        <end position="51"/>
    </location>
</feature>
<dbReference type="Pfam" id="PF00069">
    <property type="entry name" value="Pkinase"/>
    <property type="match status" value="1"/>
</dbReference>
<evidence type="ECO:0000313" key="6">
    <source>
        <dbReference type="EMBL" id="KAE9039277.1"/>
    </source>
</evidence>
<evidence type="ECO:0000313" key="7">
    <source>
        <dbReference type="EMBL" id="KAE9045499.1"/>
    </source>
</evidence>
<protein>
    <recommendedName>
        <fullName evidence="5">Protein kinase domain-containing protein</fullName>
    </recommendedName>
</protein>
<dbReference type="SUPFAM" id="SSF56112">
    <property type="entry name" value="Protein kinase-like (PK-like)"/>
    <property type="match status" value="1"/>
</dbReference>
<dbReference type="PROSITE" id="PS50011">
    <property type="entry name" value="PROTEIN_KINASE_DOM"/>
    <property type="match status" value="1"/>
</dbReference>
<dbReference type="SUPFAM" id="SSF52058">
    <property type="entry name" value="L domain-like"/>
    <property type="match status" value="1"/>
</dbReference>
<sequence length="738" mass="80805">MASVSCPRVCPSVPTLLTDCGGSPSASSSTLFLASSAHRRRRPRRENDANSCSQVSVVESSALSGLDIHAVELQNATLIELNLTSNSVADARAVQLPETLRRLYLSENQLTSLEIPESWGQLELLDVSDNPITNFTAAGKDGPRILIARNTSLQSLDKATFPDSLRQLDLSLMAIGNWGNFTPPTDLSKLVVQDSSIELFGPANFSACERSFTMDLSGNRITTIEGVRFPRNLQTLLLNGSSVTKFEVCSTDVDVLERLETFNVTAITLQDDVCSNAATPTTVTIANETYTLCVLTDEAFDEKYEHSKASSSMSLATLSLLLFSLASAVFVLLMLVVIKRKVIDERRTKAARVEKLKADQAANEGSSDEDSDKLMKSSAALTDDVRSDPDFERYRIAQSDLEFVKQLSKGAGGVVNLATWKPRKEQVVMKQVTPEKAKSVRELQRFNQEIRLYASLKHPKIVAFRGVAWSSLADLTLVLEYMPNGDLAQFLERQRMLDSQRRGWNWTTDEDSGFTHSKLTVALDIADALVYLHSFAEPIMHRDLKAQNVLLSNKWLAKVSDFGVSKRRRQRDIQRGVSSGGPQTAEVGTAAWIAPEVIKGARYDQQADVYSFGIVMCELDTCTKPYTLGIASSHSASGMTSFVSASNGTDEEVKSLLSSNAALALAVSEKGVTPAFHADCPRAILDLARMCLSYDPEDRPTAKELWRLLQDLAAPGALLISSRKATLTESLRHVSTSA</sequence>
<dbReference type="GO" id="GO:0004674">
    <property type="term" value="F:protein serine/threonine kinase activity"/>
    <property type="evidence" value="ECO:0007669"/>
    <property type="project" value="TreeGrafter"/>
</dbReference>
<reference evidence="8 9" key="1">
    <citation type="submission" date="2018-09" db="EMBL/GenBank/DDBJ databases">
        <title>Genomic investigation of the strawberry pathogen Phytophthora fragariae indicates pathogenicity is determined by transcriptional variation in three key races.</title>
        <authorList>
            <person name="Adams T.M."/>
            <person name="Armitage A.D."/>
            <person name="Sobczyk M.K."/>
            <person name="Bates H.J."/>
            <person name="Dunwell J.M."/>
            <person name="Nellist C.F."/>
            <person name="Harrison R.J."/>
        </authorList>
    </citation>
    <scope>NUCLEOTIDE SEQUENCE [LARGE SCALE GENOMIC DNA]</scope>
    <source>
        <strain evidence="7 8">SCRP249</strain>
        <strain evidence="6 9">SCRP324</strain>
    </source>
</reference>
<dbReference type="PROSITE" id="PS00108">
    <property type="entry name" value="PROTEIN_KINASE_ST"/>
    <property type="match status" value="1"/>
</dbReference>
<dbReference type="AlphaFoldDB" id="A0A6A3NWH5"/>
<dbReference type="Proteomes" id="UP000429607">
    <property type="component" value="Unassembled WGS sequence"/>
</dbReference>
<dbReference type="PANTHER" id="PTHR44329:SF214">
    <property type="entry name" value="PROTEIN KINASE DOMAIN-CONTAINING PROTEIN"/>
    <property type="match status" value="1"/>
</dbReference>
<evidence type="ECO:0000313" key="8">
    <source>
        <dbReference type="Proteomes" id="UP000429607"/>
    </source>
</evidence>
<evidence type="ECO:0000259" key="5">
    <source>
        <dbReference type="PROSITE" id="PS50011"/>
    </source>
</evidence>
<keyword evidence="2" id="KW-0677">Repeat</keyword>
<proteinExistence type="predicted"/>
<keyword evidence="1" id="KW-0433">Leucine-rich repeat</keyword>
<dbReference type="OrthoDB" id="116005at2759"/>
<dbReference type="SMART" id="SM00220">
    <property type="entry name" value="S_TKc"/>
    <property type="match status" value="1"/>
</dbReference>
<dbReference type="Gene3D" id="1.10.510.10">
    <property type="entry name" value="Transferase(Phosphotransferase) domain 1"/>
    <property type="match status" value="1"/>
</dbReference>
<name>A0A6A3NWH5_9STRA</name>
<accession>A0A6A3NWH5</accession>
<organism evidence="7 8">
    <name type="scientific">Phytophthora rubi</name>
    <dbReference type="NCBI Taxonomy" id="129364"/>
    <lineage>
        <taxon>Eukaryota</taxon>
        <taxon>Sar</taxon>
        <taxon>Stramenopiles</taxon>
        <taxon>Oomycota</taxon>
        <taxon>Peronosporomycetes</taxon>
        <taxon>Peronosporales</taxon>
        <taxon>Peronosporaceae</taxon>
        <taxon>Phytophthora</taxon>
    </lineage>
</organism>
<feature type="transmembrane region" description="Helical" evidence="4">
    <location>
        <begin position="315"/>
        <end position="338"/>
    </location>
</feature>
<evidence type="ECO:0000256" key="3">
    <source>
        <dbReference type="SAM" id="MobiDB-lite"/>
    </source>
</evidence>
<comment type="caution">
    <text evidence="7">The sequence shown here is derived from an EMBL/GenBank/DDBJ whole genome shotgun (WGS) entry which is preliminary data.</text>
</comment>
<evidence type="ECO:0000256" key="1">
    <source>
        <dbReference type="ARBA" id="ARBA00022614"/>
    </source>
</evidence>
<feature type="region of interest" description="Disordered" evidence="3">
    <location>
        <begin position="355"/>
        <end position="374"/>
    </location>
</feature>
<dbReference type="EMBL" id="QXFV01000212">
    <property type="protein sequence ID" value="KAE9045499.1"/>
    <property type="molecule type" value="Genomic_DNA"/>
</dbReference>
<dbReference type="GO" id="GO:0005524">
    <property type="term" value="F:ATP binding"/>
    <property type="evidence" value="ECO:0007669"/>
    <property type="project" value="InterPro"/>
</dbReference>
<dbReference type="InterPro" id="IPR008271">
    <property type="entry name" value="Ser/Thr_kinase_AS"/>
</dbReference>
<keyword evidence="4" id="KW-0812">Transmembrane</keyword>